<dbReference type="InterPro" id="IPR008936">
    <property type="entry name" value="Rho_GTPase_activation_prot"/>
</dbReference>
<name>A0A210PEX7_MIZYE</name>
<feature type="compositionally biased region" description="Polar residues" evidence="1">
    <location>
        <begin position="105"/>
        <end position="117"/>
    </location>
</feature>
<dbReference type="InterPro" id="IPR000198">
    <property type="entry name" value="RhoGAP_dom"/>
</dbReference>
<dbReference type="PROSITE" id="PS50238">
    <property type="entry name" value="RHOGAP"/>
    <property type="match status" value="1"/>
</dbReference>
<keyword evidence="4" id="KW-1185">Reference proteome</keyword>
<dbReference type="SMART" id="SM00324">
    <property type="entry name" value="RhoGAP"/>
    <property type="match status" value="1"/>
</dbReference>
<feature type="compositionally biased region" description="Basic and acidic residues" evidence="1">
    <location>
        <begin position="72"/>
        <end position="92"/>
    </location>
</feature>
<dbReference type="OrthoDB" id="6161447at2759"/>
<feature type="compositionally biased region" description="Basic and acidic residues" evidence="1">
    <location>
        <begin position="118"/>
        <end position="128"/>
    </location>
</feature>
<evidence type="ECO:0000256" key="1">
    <source>
        <dbReference type="SAM" id="MobiDB-lite"/>
    </source>
</evidence>
<feature type="region of interest" description="Disordered" evidence="1">
    <location>
        <begin position="640"/>
        <end position="675"/>
    </location>
</feature>
<dbReference type="InterPro" id="IPR039102">
    <property type="entry name" value="FAM13"/>
</dbReference>
<feature type="region of interest" description="Disordered" evidence="1">
    <location>
        <begin position="52"/>
        <end position="303"/>
    </location>
</feature>
<dbReference type="Gene3D" id="1.10.555.10">
    <property type="entry name" value="Rho GTPase activation protein"/>
    <property type="match status" value="1"/>
</dbReference>
<dbReference type="SUPFAM" id="SSF48350">
    <property type="entry name" value="GTPase activation domain, GAP"/>
    <property type="match status" value="1"/>
</dbReference>
<dbReference type="EMBL" id="NEDP02076744">
    <property type="protein sequence ID" value="OWF35006.1"/>
    <property type="molecule type" value="Genomic_DNA"/>
</dbReference>
<sequence length="1809" mass="199776">MASFSCKYSTAAEIETLDFVECIEIMEENGLPYRGTEEVEDLRKTIFNLLPKPAESVSETEKGLNLDDSTDSETKEKSDENTLSEMEHKQKENIVLAFDPKPAGSTVSEMESSQNKNTDSEMKEKSEDDTVSEIELSLNKDTDSETEAKSRSREHTVSEMESSLNENTDSEMKEKSEEHTVSEIELSLNKDTDSETEAKSEEHTVSEMELSLNKDTDSETEAKSEEHTVSEMEEGSDEKVVSGKEPKSDESTVSEMEPNLDDNTFSEMETDFETPKEPFSVEESREMVSKPSSPELMEEEEEEEDFHPKVKDNISGKNQPVQATKTFGVPLEELVDRAPPGSTVPVFVSKVLDYIISRGYNEHLFVRKGPKHVVEKLKSSFDTYGDAELEQDTDILAIGQLLKEFLQELPKPIFPAEVIPDLEQPVDDDDELGGGYHLATAMLVLPQSHWHLLQFLSKSIQHIVMPGQSLSTIAGAIVPVLTRPQVTARSRIGTILTRALVSCIVNTEDIFKVDKETTKESLKKSERTQMAFQIEHMAIKRGRFRRPKFTTTQPVQGPSGGSVQTKQSEGSSDGAPIVIDDDNNDDSNTGTGRLSELWKFLREGSSADFKRMIETPEYSLPKKKHVQIYEDVIVVDDQEKDKHVHTDEEAEILEFSDDSSTSSQDTDTSMEVHTPTVGEQATKATVDHIPVMTAELAAGPSEVRYREKRFEAHGPVPCSFTTSSTIFDKLFNRRTLRSSPLDFVQSRRSTSSDKVGNLDTDSDIIILPTLQDDIEITRVEPPPIPLPSSASTVVSESSFGNFSQIISDNDNFLKTVAGSDDVSTTITGPGNITQVMAEPHDVPKDVTGINDVSKTVAVPGNESQIVLGTHDEPKYVPPGIHGMFKHVPEPDDVAKTDAGLGNESETVTGPADVSSSVTGLADVSPSVTGPADVSPNVTCIDDASKTAAVPDNLTESVGGSDDIPKYVAHGSVISPANVTQTVAGADVPNPVLGLGTGSSSVQMEGQVSATTTTGDIANQQNPKEDDMEFVDKDLDPEGTEKMEASEFMELMNTPKRWELVKSYIDPVEIYDSLSSKKIITEREYFSTFKRFRSKQDRIENLRCTVIDQKEDARFIEEVISFIQTSRRTLVMKKILHADDETLKKMREEQDPKNFSAKLSERKAKGQRILFPLFTRTAARKDLPEKTSSMLEPLGARTLEDSAKRPYDVTKFIEAVQEGNDTDLGAFKTLFQNRDLEFERFPVNPLLIVSAFGSSQAVEYVQKLGSTAVNWNEPMEIRLGLCEGILDKMNDRKATPLYVATYLKKQATVGSLIKYSDEKNFVHCMNSIQLSNSMEQVYMAEVGERLKREYSHLKPAVIPGHQKEVDGTWGRVFVVYSPDVMQATNHVKEGIGMVMLRNPYKVDHEARTVSCKKDDILCEISKEDMVRTKQAVESHGHALWCNHSNLNIISVCSVRSKHKGEILEKSLCVVLYCSTKGVVPLGEEEFPAKLQIGAGDSVDTDVREGYFEYGGYDTRPSTYPHKTLKMGCNIGAMTSQVQNGGGTLGPFVWYNGAMSFLTCAHVLFDVANQGNVDFTDNGFNRINVAQPAVGASFPTGTACGYVQRAIFNPSMNPSIDVAVVTISDATKLPIKGRFAIDHSYKYTKVGFAERPEYNNGSVVHDIQQFGTSNMVVKFGSETHLTKGSLIVDGTQVRPLSTALGLPSSQKLFCMSSQYEVEVLKSSVSFFQPGDSGSAVFMLYGTSLHCIGMAIGHMSNGNAVVTPIGALLNALVTCSIANFEVSRPQRTAATIKKRYKKMNVDRVRLKSMKKK</sequence>
<feature type="compositionally biased region" description="Acidic residues" evidence="1">
    <location>
        <begin position="648"/>
        <end position="657"/>
    </location>
</feature>
<dbReference type="Pfam" id="PF00620">
    <property type="entry name" value="RhoGAP"/>
    <property type="match status" value="1"/>
</dbReference>
<dbReference type="GO" id="GO:0007165">
    <property type="term" value="P:signal transduction"/>
    <property type="evidence" value="ECO:0007669"/>
    <property type="project" value="InterPro"/>
</dbReference>
<evidence type="ECO:0000313" key="3">
    <source>
        <dbReference type="EMBL" id="OWF35006.1"/>
    </source>
</evidence>
<feature type="compositionally biased region" description="Polar residues" evidence="1">
    <location>
        <begin position="903"/>
        <end position="918"/>
    </location>
</feature>
<feature type="compositionally biased region" description="Basic and acidic residues" evidence="1">
    <location>
        <begin position="138"/>
        <end position="158"/>
    </location>
</feature>
<feature type="compositionally biased region" description="Basic and acidic residues" evidence="1">
    <location>
        <begin position="237"/>
        <end position="250"/>
    </location>
</feature>
<proteinExistence type="predicted"/>
<dbReference type="Proteomes" id="UP000242188">
    <property type="component" value="Unassembled WGS sequence"/>
</dbReference>
<reference evidence="3 4" key="1">
    <citation type="journal article" date="2017" name="Nat. Ecol. Evol.">
        <title>Scallop genome provides insights into evolution of bilaterian karyotype and development.</title>
        <authorList>
            <person name="Wang S."/>
            <person name="Zhang J."/>
            <person name="Jiao W."/>
            <person name="Li J."/>
            <person name="Xun X."/>
            <person name="Sun Y."/>
            <person name="Guo X."/>
            <person name="Huan P."/>
            <person name="Dong B."/>
            <person name="Zhang L."/>
            <person name="Hu X."/>
            <person name="Sun X."/>
            <person name="Wang J."/>
            <person name="Zhao C."/>
            <person name="Wang Y."/>
            <person name="Wang D."/>
            <person name="Huang X."/>
            <person name="Wang R."/>
            <person name="Lv J."/>
            <person name="Li Y."/>
            <person name="Zhang Z."/>
            <person name="Liu B."/>
            <person name="Lu W."/>
            <person name="Hui Y."/>
            <person name="Liang J."/>
            <person name="Zhou Z."/>
            <person name="Hou R."/>
            <person name="Li X."/>
            <person name="Liu Y."/>
            <person name="Li H."/>
            <person name="Ning X."/>
            <person name="Lin Y."/>
            <person name="Zhao L."/>
            <person name="Xing Q."/>
            <person name="Dou J."/>
            <person name="Li Y."/>
            <person name="Mao J."/>
            <person name="Guo H."/>
            <person name="Dou H."/>
            <person name="Li T."/>
            <person name="Mu C."/>
            <person name="Jiang W."/>
            <person name="Fu Q."/>
            <person name="Fu X."/>
            <person name="Miao Y."/>
            <person name="Liu J."/>
            <person name="Yu Q."/>
            <person name="Li R."/>
            <person name="Liao H."/>
            <person name="Li X."/>
            <person name="Kong Y."/>
            <person name="Jiang Z."/>
            <person name="Chourrout D."/>
            <person name="Li R."/>
            <person name="Bao Z."/>
        </authorList>
    </citation>
    <scope>NUCLEOTIDE SEQUENCE [LARGE SCALE GENOMIC DNA]</scope>
    <source>
        <strain evidence="3 4">PY_sf001</strain>
    </source>
</reference>
<dbReference type="PANTHER" id="PTHR15904:SF17">
    <property type="entry name" value="RHO-GAP DOMAIN-CONTAINING PROTEIN"/>
    <property type="match status" value="1"/>
</dbReference>
<comment type="caution">
    <text evidence="3">The sequence shown here is derived from an EMBL/GenBank/DDBJ whole genome shotgun (WGS) entry which is preliminary data.</text>
</comment>
<feature type="compositionally biased region" description="Low complexity" evidence="1">
    <location>
        <begin position="658"/>
        <end position="669"/>
    </location>
</feature>
<evidence type="ECO:0000259" key="2">
    <source>
        <dbReference type="PROSITE" id="PS50238"/>
    </source>
</evidence>
<feature type="region of interest" description="Disordered" evidence="1">
    <location>
        <begin position="892"/>
        <end position="935"/>
    </location>
</feature>
<accession>A0A210PEX7</accession>
<protein>
    <submittedName>
        <fullName evidence="3">Protein FAM13B</fullName>
    </submittedName>
</protein>
<feature type="compositionally biased region" description="Basic and acidic residues" evidence="1">
    <location>
        <begin position="170"/>
        <end position="230"/>
    </location>
</feature>
<feature type="domain" description="Rho-GAP" evidence="2">
    <location>
        <begin position="329"/>
        <end position="511"/>
    </location>
</feature>
<gene>
    <name evidence="3" type="ORF">KP79_PYT22209</name>
</gene>
<evidence type="ECO:0000313" key="4">
    <source>
        <dbReference type="Proteomes" id="UP000242188"/>
    </source>
</evidence>
<feature type="compositionally biased region" description="Polar residues" evidence="1">
    <location>
        <begin position="549"/>
        <end position="571"/>
    </location>
</feature>
<feature type="region of interest" description="Disordered" evidence="1">
    <location>
        <begin position="543"/>
        <end position="592"/>
    </location>
</feature>
<dbReference type="PANTHER" id="PTHR15904">
    <property type="entry name" value="FAM13"/>
    <property type="match status" value="1"/>
</dbReference>
<organism evidence="3 4">
    <name type="scientific">Mizuhopecten yessoensis</name>
    <name type="common">Japanese scallop</name>
    <name type="synonym">Patinopecten yessoensis</name>
    <dbReference type="NCBI Taxonomy" id="6573"/>
    <lineage>
        <taxon>Eukaryota</taxon>
        <taxon>Metazoa</taxon>
        <taxon>Spiralia</taxon>
        <taxon>Lophotrochozoa</taxon>
        <taxon>Mollusca</taxon>
        <taxon>Bivalvia</taxon>
        <taxon>Autobranchia</taxon>
        <taxon>Pteriomorphia</taxon>
        <taxon>Pectinida</taxon>
        <taxon>Pectinoidea</taxon>
        <taxon>Pectinidae</taxon>
        <taxon>Mizuhopecten</taxon>
    </lineage>
</organism>